<dbReference type="EMBL" id="CAADFZ010000124">
    <property type="protein sequence ID" value="VFK67070.1"/>
    <property type="molecule type" value="Genomic_DNA"/>
</dbReference>
<evidence type="ECO:0000313" key="1">
    <source>
        <dbReference type="EMBL" id="VFK67070.1"/>
    </source>
</evidence>
<proteinExistence type="predicted"/>
<protein>
    <recommendedName>
        <fullName evidence="3">PIN domain-containing protein</fullName>
    </recommendedName>
</protein>
<reference evidence="2" key="1">
    <citation type="submission" date="2019-02" db="EMBL/GenBank/DDBJ databases">
        <authorList>
            <person name="Gruber-Vodicka R. H."/>
            <person name="Seah K. B. B."/>
        </authorList>
    </citation>
    <scope>NUCLEOTIDE SEQUENCE</scope>
    <source>
        <strain evidence="2">BECK_BY19</strain>
        <strain evidence="1">BECK_BY8</strain>
    </source>
</reference>
<sequence>MIDAEIRKLADHLIFEGAIFSAAQADALHIAVAAVHRMDYLLTWNFRHMNNTTKKPMIRSICATAGYSCPEICTPMELLLESENDVSR</sequence>
<dbReference type="EMBL" id="CAADGD010000118">
    <property type="protein sequence ID" value="VFK72492.1"/>
    <property type="molecule type" value="Genomic_DNA"/>
</dbReference>
<gene>
    <name evidence="1" type="ORF">BECKUNK1418G_GA0071005_11248</name>
    <name evidence="2" type="ORF">BECKUNK1418H_GA0071006_11187</name>
</gene>
<evidence type="ECO:0008006" key="3">
    <source>
        <dbReference type="Google" id="ProtNLM"/>
    </source>
</evidence>
<organism evidence="2">
    <name type="scientific">Candidatus Kentrum sp. UNK</name>
    <dbReference type="NCBI Taxonomy" id="2126344"/>
    <lineage>
        <taxon>Bacteria</taxon>
        <taxon>Pseudomonadati</taxon>
        <taxon>Pseudomonadota</taxon>
        <taxon>Gammaproteobacteria</taxon>
        <taxon>Candidatus Kentrum</taxon>
    </lineage>
</organism>
<accession>A0A451B2J8</accession>
<dbReference type="AlphaFoldDB" id="A0A451B2J8"/>
<evidence type="ECO:0000313" key="2">
    <source>
        <dbReference type="EMBL" id="VFK72492.1"/>
    </source>
</evidence>
<name>A0A451B2J8_9GAMM</name>